<dbReference type="InterPro" id="IPR050490">
    <property type="entry name" value="Bact_solute-bd_prot1"/>
</dbReference>
<evidence type="ECO:0000313" key="7">
    <source>
        <dbReference type="Proteomes" id="UP001596044"/>
    </source>
</evidence>
<evidence type="ECO:0000256" key="5">
    <source>
        <dbReference type="ARBA" id="ARBA00023288"/>
    </source>
</evidence>
<dbReference type="Pfam" id="PF01547">
    <property type="entry name" value="SBP_bac_1"/>
    <property type="match status" value="1"/>
</dbReference>
<accession>A0ABW0K785</accession>
<keyword evidence="2" id="KW-0732">Signal</keyword>
<sequence>MRYIFLSGSWKIFVSLFICYLISGCTPTAPPDSSAQSDAEPKKITLTVWHDWAAQDSTSDIMRGLLSQFQKDNPQIELRLQSVIPDTYQSRLKTMAAADELPDVFLIGPDSMTREFVRGGLIQPIDDFLKANLTWAEGFEPRAFDSFTVEDEKYSVPMTLSPTSLVFYNQAIFDQYQVPVPQTWEELMYAINIFNKHGVIPIALGNKSTSAAPSSIFSTLADRVTGTGWFMDVMKQSGARFTDRPFIDALARMQQLAHAKAFQDNFSFIDSNQMEQMYVHKQAAMFIEGGWAVSKLIAEAPKDVLESTHITVLPAIPDGKGEPMATSGVVGKGFALNAKLKGERRAAALKLIYTMASPEAQRKMLNGHLLVTYRIDVDRTAAHPLFIELYDLMKKVKLLPAYETQLTTAAVDTLNEGIQELFKGGYPETIAQKLQDTQANVLGKLR</sequence>
<dbReference type="Proteomes" id="UP001596044">
    <property type="component" value="Unassembled WGS sequence"/>
</dbReference>
<organism evidence="6 7">
    <name type="scientific">Paenibacillus aestuarii</name>
    <dbReference type="NCBI Taxonomy" id="516965"/>
    <lineage>
        <taxon>Bacteria</taxon>
        <taxon>Bacillati</taxon>
        <taxon>Bacillota</taxon>
        <taxon>Bacilli</taxon>
        <taxon>Bacillales</taxon>
        <taxon>Paenibacillaceae</taxon>
        <taxon>Paenibacillus</taxon>
    </lineage>
</organism>
<keyword evidence="7" id="KW-1185">Reference proteome</keyword>
<evidence type="ECO:0000256" key="3">
    <source>
        <dbReference type="ARBA" id="ARBA00023136"/>
    </source>
</evidence>
<dbReference type="EMBL" id="JBHSMJ010000018">
    <property type="protein sequence ID" value="MFC5449188.1"/>
    <property type="molecule type" value="Genomic_DNA"/>
</dbReference>
<reference evidence="7" key="1">
    <citation type="journal article" date="2019" name="Int. J. Syst. Evol. Microbiol.">
        <title>The Global Catalogue of Microorganisms (GCM) 10K type strain sequencing project: providing services to taxonomists for standard genome sequencing and annotation.</title>
        <authorList>
            <consortium name="The Broad Institute Genomics Platform"/>
            <consortium name="The Broad Institute Genome Sequencing Center for Infectious Disease"/>
            <person name="Wu L."/>
            <person name="Ma J."/>
        </authorList>
    </citation>
    <scope>NUCLEOTIDE SEQUENCE [LARGE SCALE GENOMIC DNA]</scope>
    <source>
        <strain evidence="7">KACC 11904</strain>
    </source>
</reference>
<dbReference type="RefSeq" id="WP_270880154.1">
    <property type="nucleotide sequence ID" value="NZ_JAQFVF010000029.1"/>
</dbReference>
<evidence type="ECO:0000256" key="1">
    <source>
        <dbReference type="ARBA" id="ARBA00022475"/>
    </source>
</evidence>
<proteinExistence type="predicted"/>
<evidence type="ECO:0000313" key="6">
    <source>
        <dbReference type="EMBL" id="MFC5449188.1"/>
    </source>
</evidence>
<dbReference type="PROSITE" id="PS51257">
    <property type="entry name" value="PROKAR_LIPOPROTEIN"/>
    <property type="match status" value="1"/>
</dbReference>
<keyword evidence="3" id="KW-0472">Membrane</keyword>
<protein>
    <submittedName>
        <fullName evidence="6">Extracellular solute-binding protein</fullName>
    </submittedName>
</protein>
<keyword evidence="1" id="KW-1003">Cell membrane</keyword>
<dbReference type="InterPro" id="IPR006059">
    <property type="entry name" value="SBP"/>
</dbReference>
<dbReference type="PANTHER" id="PTHR43649">
    <property type="entry name" value="ARABINOSE-BINDING PROTEIN-RELATED"/>
    <property type="match status" value="1"/>
</dbReference>
<keyword evidence="5" id="KW-0449">Lipoprotein</keyword>
<dbReference type="PANTHER" id="PTHR43649:SF33">
    <property type="entry name" value="POLYGALACTURONAN_RHAMNOGALACTURONAN-BINDING PROTEIN YTCQ"/>
    <property type="match status" value="1"/>
</dbReference>
<keyword evidence="4" id="KW-0564">Palmitate</keyword>
<gene>
    <name evidence="6" type="ORF">ACFPOG_13040</name>
</gene>
<dbReference type="Gene3D" id="3.40.190.10">
    <property type="entry name" value="Periplasmic binding protein-like II"/>
    <property type="match status" value="2"/>
</dbReference>
<evidence type="ECO:0000256" key="4">
    <source>
        <dbReference type="ARBA" id="ARBA00023139"/>
    </source>
</evidence>
<evidence type="ECO:0000256" key="2">
    <source>
        <dbReference type="ARBA" id="ARBA00022729"/>
    </source>
</evidence>
<comment type="caution">
    <text evidence="6">The sequence shown here is derived from an EMBL/GenBank/DDBJ whole genome shotgun (WGS) entry which is preliminary data.</text>
</comment>
<name>A0ABW0K785_9BACL</name>
<dbReference type="SUPFAM" id="SSF53850">
    <property type="entry name" value="Periplasmic binding protein-like II"/>
    <property type="match status" value="1"/>
</dbReference>